<reference evidence="5 6" key="1">
    <citation type="submission" date="2018-06" db="EMBL/GenBank/DDBJ databases">
        <title>Genomic Encyclopedia of Archaeal and Bacterial Type Strains, Phase II (KMG-II): from individual species to whole genera.</title>
        <authorList>
            <person name="Goeker M."/>
        </authorList>
    </citation>
    <scope>NUCLEOTIDE SEQUENCE [LARGE SCALE GENOMIC DNA]</scope>
    <source>
        <strain evidence="5 6">DSM 15361</strain>
    </source>
</reference>
<dbReference type="InterPro" id="IPR019888">
    <property type="entry name" value="Tscrpt_reg_AsnC-like"/>
</dbReference>
<dbReference type="PROSITE" id="PS50956">
    <property type="entry name" value="HTH_ASNC_2"/>
    <property type="match status" value="1"/>
</dbReference>
<dbReference type="SUPFAM" id="SSF54909">
    <property type="entry name" value="Dimeric alpha+beta barrel"/>
    <property type="match status" value="1"/>
</dbReference>
<protein>
    <submittedName>
        <fullName evidence="5">Lrp/AsnC family leucine-responsive transcriptional regulator</fullName>
    </submittedName>
</protein>
<dbReference type="GO" id="GO:0043200">
    <property type="term" value="P:response to amino acid"/>
    <property type="evidence" value="ECO:0007669"/>
    <property type="project" value="TreeGrafter"/>
</dbReference>
<sequence>MITLDTIDKKLIGYLQQDAKKTTKELSFLLGLSNTAVYERIKKLERQQVITNYVALIDKEKVEKNFMVLCHVKLNQHLKKNILQFEKEILKLEEVLECYHVSGDYDYIIKVFVKNMDAYRKFLVEKLTVISGIGSTQSTFVINEVKNTTHIVL</sequence>
<dbReference type="Pfam" id="PF01037">
    <property type="entry name" value="AsnC_trans_reg"/>
    <property type="match status" value="1"/>
</dbReference>
<comment type="caution">
    <text evidence="5">The sequence shown here is derived from an EMBL/GenBank/DDBJ whole genome shotgun (WGS) entry which is preliminary data.</text>
</comment>
<name>A0A2W7JUP5_9FLAO</name>
<keyword evidence="1" id="KW-0805">Transcription regulation</keyword>
<dbReference type="PRINTS" id="PR00033">
    <property type="entry name" value="HTHASNC"/>
</dbReference>
<dbReference type="AlphaFoldDB" id="A0A2W7JUP5"/>
<organism evidence="5 6">
    <name type="scientific">Mesonia algae</name>
    <dbReference type="NCBI Taxonomy" id="213248"/>
    <lineage>
        <taxon>Bacteria</taxon>
        <taxon>Pseudomonadati</taxon>
        <taxon>Bacteroidota</taxon>
        <taxon>Flavobacteriia</taxon>
        <taxon>Flavobacteriales</taxon>
        <taxon>Flavobacteriaceae</taxon>
        <taxon>Mesonia</taxon>
    </lineage>
</organism>
<dbReference type="InterPro" id="IPR036390">
    <property type="entry name" value="WH_DNA-bd_sf"/>
</dbReference>
<feature type="domain" description="HTH asnC-type" evidence="4">
    <location>
        <begin position="4"/>
        <end position="67"/>
    </location>
</feature>
<dbReference type="PANTHER" id="PTHR30154:SF34">
    <property type="entry name" value="TRANSCRIPTIONAL REGULATOR AZLB"/>
    <property type="match status" value="1"/>
</dbReference>
<dbReference type="Gene3D" id="3.30.70.920">
    <property type="match status" value="1"/>
</dbReference>
<dbReference type="SMART" id="SM00344">
    <property type="entry name" value="HTH_ASNC"/>
    <property type="match status" value="1"/>
</dbReference>
<keyword evidence="6" id="KW-1185">Reference proteome</keyword>
<proteinExistence type="predicted"/>
<dbReference type="SUPFAM" id="SSF46785">
    <property type="entry name" value="Winged helix' DNA-binding domain"/>
    <property type="match status" value="1"/>
</dbReference>
<keyword evidence="2" id="KW-0238">DNA-binding</keyword>
<dbReference type="InterPro" id="IPR036388">
    <property type="entry name" value="WH-like_DNA-bd_sf"/>
</dbReference>
<dbReference type="InterPro" id="IPR011008">
    <property type="entry name" value="Dimeric_a/b-barrel"/>
</dbReference>
<evidence type="ECO:0000256" key="1">
    <source>
        <dbReference type="ARBA" id="ARBA00023015"/>
    </source>
</evidence>
<evidence type="ECO:0000259" key="4">
    <source>
        <dbReference type="PROSITE" id="PS50956"/>
    </source>
</evidence>
<dbReference type="Gene3D" id="1.10.10.10">
    <property type="entry name" value="Winged helix-like DNA-binding domain superfamily/Winged helix DNA-binding domain"/>
    <property type="match status" value="1"/>
</dbReference>
<dbReference type="EMBL" id="QKYV01000006">
    <property type="protein sequence ID" value="PZW39170.1"/>
    <property type="molecule type" value="Genomic_DNA"/>
</dbReference>
<dbReference type="GO" id="GO:0043565">
    <property type="term" value="F:sequence-specific DNA binding"/>
    <property type="evidence" value="ECO:0007669"/>
    <property type="project" value="InterPro"/>
</dbReference>
<dbReference type="PANTHER" id="PTHR30154">
    <property type="entry name" value="LEUCINE-RESPONSIVE REGULATORY PROTEIN"/>
    <property type="match status" value="1"/>
</dbReference>
<evidence type="ECO:0000313" key="5">
    <source>
        <dbReference type="EMBL" id="PZW39170.1"/>
    </source>
</evidence>
<dbReference type="InterPro" id="IPR000485">
    <property type="entry name" value="AsnC-type_HTH_dom"/>
</dbReference>
<evidence type="ECO:0000313" key="6">
    <source>
        <dbReference type="Proteomes" id="UP000249542"/>
    </source>
</evidence>
<dbReference type="InterPro" id="IPR019887">
    <property type="entry name" value="Tscrpt_reg_AsnC/Lrp_C"/>
</dbReference>
<dbReference type="Pfam" id="PF13404">
    <property type="entry name" value="HTH_AsnC-type"/>
    <property type="match status" value="1"/>
</dbReference>
<gene>
    <name evidence="5" type="ORF">LX95_02312</name>
</gene>
<keyword evidence="3" id="KW-0804">Transcription</keyword>
<accession>A0A2W7JUP5</accession>
<evidence type="ECO:0000256" key="3">
    <source>
        <dbReference type="ARBA" id="ARBA00023163"/>
    </source>
</evidence>
<dbReference type="GO" id="GO:0005829">
    <property type="term" value="C:cytosol"/>
    <property type="evidence" value="ECO:0007669"/>
    <property type="project" value="TreeGrafter"/>
</dbReference>
<dbReference type="Proteomes" id="UP000249542">
    <property type="component" value="Unassembled WGS sequence"/>
</dbReference>
<evidence type="ECO:0000256" key="2">
    <source>
        <dbReference type="ARBA" id="ARBA00023125"/>
    </source>
</evidence>